<keyword evidence="3" id="KW-1185">Reference proteome</keyword>
<evidence type="ECO:0000313" key="2">
    <source>
        <dbReference type="EMBL" id="CAB1443468.1"/>
    </source>
</evidence>
<protein>
    <submittedName>
        <fullName evidence="2">Uncharacterized protein</fullName>
    </submittedName>
</protein>
<evidence type="ECO:0000313" key="3">
    <source>
        <dbReference type="Proteomes" id="UP001153269"/>
    </source>
</evidence>
<dbReference type="AlphaFoldDB" id="A0A9N7V7F7"/>
<name>A0A9N7V7F7_PLEPL</name>
<organism evidence="2 3">
    <name type="scientific">Pleuronectes platessa</name>
    <name type="common">European plaice</name>
    <dbReference type="NCBI Taxonomy" id="8262"/>
    <lineage>
        <taxon>Eukaryota</taxon>
        <taxon>Metazoa</taxon>
        <taxon>Chordata</taxon>
        <taxon>Craniata</taxon>
        <taxon>Vertebrata</taxon>
        <taxon>Euteleostomi</taxon>
        <taxon>Actinopterygii</taxon>
        <taxon>Neopterygii</taxon>
        <taxon>Teleostei</taxon>
        <taxon>Neoteleostei</taxon>
        <taxon>Acanthomorphata</taxon>
        <taxon>Carangaria</taxon>
        <taxon>Pleuronectiformes</taxon>
        <taxon>Pleuronectoidei</taxon>
        <taxon>Pleuronectidae</taxon>
        <taxon>Pleuronectes</taxon>
    </lineage>
</organism>
<feature type="region of interest" description="Disordered" evidence="1">
    <location>
        <begin position="33"/>
        <end position="66"/>
    </location>
</feature>
<reference evidence="2" key="1">
    <citation type="submission" date="2020-03" db="EMBL/GenBank/DDBJ databases">
        <authorList>
            <person name="Weist P."/>
        </authorList>
    </citation>
    <scope>NUCLEOTIDE SEQUENCE</scope>
</reference>
<dbReference type="EMBL" id="CADEAL010003112">
    <property type="protein sequence ID" value="CAB1443468.1"/>
    <property type="molecule type" value="Genomic_DNA"/>
</dbReference>
<sequence>MFPLSLPQHLLRGDQYIYVLLKAKAAAVLPGEPPSLGPAGTPGPSVSPAFRPQTSNKGQSSERRKRVQCEEDCGSPLGAPTISLYLISLVFLSRAVEGRSQTAATILHANGGAMTSRSRRPAPPLLHILCFFTPLPVLYLKTTSGSSLAPASAS</sequence>
<comment type="caution">
    <text evidence="2">The sequence shown here is derived from an EMBL/GenBank/DDBJ whole genome shotgun (WGS) entry which is preliminary data.</text>
</comment>
<evidence type="ECO:0000256" key="1">
    <source>
        <dbReference type="SAM" id="MobiDB-lite"/>
    </source>
</evidence>
<proteinExistence type="predicted"/>
<gene>
    <name evidence="2" type="ORF">PLEPLA_LOCUS31184</name>
</gene>
<dbReference type="Proteomes" id="UP001153269">
    <property type="component" value="Unassembled WGS sequence"/>
</dbReference>
<accession>A0A9N7V7F7</accession>